<keyword evidence="4 7" id="KW-0812">Transmembrane</keyword>
<reference evidence="8 9" key="1">
    <citation type="submission" date="2021-05" db="EMBL/GenBank/DDBJ databases">
        <title>Fusibacter ferrireducens sp. nov., an anaerobic, sulfur- and Fe-reducing bacterium isolated from the mangrove sediment.</title>
        <authorList>
            <person name="Qiu D."/>
        </authorList>
    </citation>
    <scope>NUCLEOTIDE SEQUENCE [LARGE SCALE GENOMIC DNA]</scope>
    <source>
        <strain evidence="8 9">DSM 12116</strain>
    </source>
</reference>
<dbReference type="InterPro" id="IPR005524">
    <property type="entry name" value="DUF318"/>
</dbReference>
<comment type="caution">
    <text evidence="8">The sequence shown here is derived from an EMBL/GenBank/DDBJ whole genome shotgun (WGS) entry which is preliminary data.</text>
</comment>
<keyword evidence="9" id="KW-1185">Reference proteome</keyword>
<evidence type="ECO:0000256" key="1">
    <source>
        <dbReference type="ARBA" id="ARBA00004651"/>
    </source>
</evidence>
<comment type="subcellular location">
    <subcellularLocation>
        <location evidence="1">Cell membrane</location>
        <topology evidence="1">Multi-pass membrane protein</topology>
    </subcellularLocation>
</comment>
<proteinExistence type="inferred from homology"/>
<evidence type="ECO:0000256" key="2">
    <source>
        <dbReference type="ARBA" id="ARBA00006386"/>
    </source>
</evidence>
<organism evidence="8 9">
    <name type="scientific">Fusibacter paucivorans</name>
    <dbReference type="NCBI Taxonomy" id="76009"/>
    <lineage>
        <taxon>Bacteria</taxon>
        <taxon>Bacillati</taxon>
        <taxon>Bacillota</taxon>
        <taxon>Clostridia</taxon>
        <taxon>Eubacteriales</taxon>
        <taxon>Eubacteriales Family XII. Incertae Sedis</taxon>
        <taxon>Fusibacter</taxon>
    </lineage>
</organism>
<evidence type="ECO:0000313" key="9">
    <source>
        <dbReference type="Proteomes" id="UP000746471"/>
    </source>
</evidence>
<evidence type="ECO:0000313" key="8">
    <source>
        <dbReference type="EMBL" id="MBS7528680.1"/>
    </source>
</evidence>
<gene>
    <name evidence="8" type="ORF">KHM83_18585</name>
</gene>
<evidence type="ECO:0000256" key="6">
    <source>
        <dbReference type="ARBA" id="ARBA00023136"/>
    </source>
</evidence>
<accession>A0ABS5PU34</accession>
<evidence type="ECO:0000256" key="3">
    <source>
        <dbReference type="ARBA" id="ARBA00022475"/>
    </source>
</evidence>
<evidence type="ECO:0000256" key="4">
    <source>
        <dbReference type="ARBA" id="ARBA00022692"/>
    </source>
</evidence>
<sequence length="164" mass="17595">MAGMGMLGLYSPSMGTNAFNLTLVNIQSMLKILPPIFILIGLLDAWVPRETMIRHMGHDSGIKGILIAFVLGSFAAGPLYAAFPVAAILLKKGARLSYVLFFLGVWSTSKLPMVLFEVTSFGLTFTLIHIISNLTVFLIGAVLIESALGEKGSHAVLESVNQLS</sequence>
<feature type="transmembrane region" description="Helical" evidence="7">
    <location>
        <begin position="64"/>
        <end position="90"/>
    </location>
</feature>
<dbReference type="Proteomes" id="UP000746471">
    <property type="component" value="Unassembled WGS sequence"/>
</dbReference>
<feature type="transmembrane region" description="Helical" evidence="7">
    <location>
        <begin position="123"/>
        <end position="144"/>
    </location>
</feature>
<keyword evidence="6 7" id="KW-0472">Membrane</keyword>
<keyword evidence="5 7" id="KW-1133">Transmembrane helix</keyword>
<feature type="transmembrane region" description="Helical" evidence="7">
    <location>
        <begin position="20"/>
        <end position="43"/>
    </location>
</feature>
<keyword evidence="3" id="KW-1003">Cell membrane</keyword>
<evidence type="ECO:0000256" key="5">
    <source>
        <dbReference type="ARBA" id="ARBA00022989"/>
    </source>
</evidence>
<feature type="transmembrane region" description="Helical" evidence="7">
    <location>
        <begin position="96"/>
        <end position="116"/>
    </location>
</feature>
<dbReference type="EMBL" id="JAHBCL010000052">
    <property type="protein sequence ID" value="MBS7528680.1"/>
    <property type="molecule type" value="Genomic_DNA"/>
</dbReference>
<protein>
    <submittedName>
        <fullName evidence="8">Permease</fullName>
    </submittedName>
</protein>
<dbReference type="Pfam" id="PF03773">
    <property type="entry name" value="ArsP_1"/>
    <property type="match status" value="1"/>
</dbReference>
<comment type="similarity">
    <text evidence="2">Belongs to the UPF0718 family.</text>
</comment>
<name>A0ABS5PU34_9FIRM</name>
<evidence type="ECO:0000256" key="7">
    <source>
        <dbReference type="SAM" id="Phobius"/>
    </source>
</evidence>